<proteinExistence type="predicted"/>
<comment type="caution">
    <text evidence="1">The sequence shown here is derived from an EMBL/GenBank/DDBJ whole genome shotgun (WGS) entry which is preliminary data.</text>
</comment>
<reference evidence="1" key="1">
    <citation type="journal article" date="2014" name="Front. Microbiol.">
        <title>High frequency of phylogenetically diverse reductive dehalogenase-homologous genes in deep subseafloor sedimentary metagenomes.</title>
        <authorList>
            <person name="Kawai M."/>
            <person name="Futagami T."/>
            <person name="Toyoda A."/>
            <person name="Takaki Y."/>
            <person name="Nishi S."/>
            <person name="Hori S."/>
            <person name="Arai W."/>
            <person name="Tsubouchi T."/>
            <person name="Morono Y."/>
            <person name="Uchiyama I."/>
            <person name="Ito T."/>
            <person name="Fujiyama A."/>
            <person name="Inagaki F."/>
            <person name="Takami H."/>
        </authorList>
    </citation>
    <scope>NUCLEOTIDE SEQUENCE</scope>
    <source>
        <strain evidence="1">Expedition CK06-06</strain>
    </source>
</reference>
<protein>
    <submittedName>
        <fullName evidence="1">Uncharacterized protein</fullName>
    </submittedName>
</protein>
<accession>X1IDV4</accession>
<dbReference type="EMBL" id="BARU01027886">
    <property type="protein sequence ID" value="GAH64294.1"/>
    <property type="molecule type" value="Genomic_DNA"/>
</dbReference>
<organism evidence="1">
    <name type="scientific">marine sediment metagenome</name>
    <dbReference type="NCBI Taxonomy" id="412755"/>
    <lineage>
        <taxon>unclassified sequences</taxon>
        <taxon>metagenomes</taxon>
        <taxon>ecological metagenomes</taxon>
    </lineage>
</organism>
<name>X1IDV4_9ZZZZ</name>
<dbReference type="AlphaFoldDB" id="X1IDV4"/>
<evidence type="ECO:0000313" key="1">
    <source>
        <dbReference type="EMBL" id="GAH64294.1"/>
    </source>
</evidence>
<gene>
    <name evidence="1" type="ORF">S03H2_44584</name>
</gene>
<sequence length="200" mass="23347">MKLEMPIKTEEFESLSEPRLKKRVKNLNAFLKELGSDLRAIMLHERNSDFTTFVDSGKGVESFARGKFRDIGITIDGDWLRINAYHKEMGEVLRITFCFHNKPFILRLSEGVVTDSSFKGYYSRVELFIKQKRLKELMDDTKETVDDLLNTLVTELKIPQDDISAWEIDSSLEEIKNDVKQAYDKEKSYIDIAFIYNNDK</sequence>